<comment type="caution">
    <text evidence="2">The sequence shown here is derived from an EMBL/GenBank/DDBJ whole genome shotgun (WGS) entry which is preliminary data.</text>
</comment>
<keyword evidence="3" id="KW-1185">Reference proteome</keyword>
<reference evidence="3" key="1">
    <citation type="journal article" date="2019" name="Int. J. Syst. Evol. Microbiol.">
        <title>The Global Catalogue of Microorganisms (GCM) 10K type strain sequencing project: providing services to taxonomists for standard genome sequencing and annotation.</title>
        <authorList>
            <consortium name="The Broad Institute Genomics Platform"/>
            <consortium name="The Broad Institute Genome Sequencing Center for Infectious Disease"/>
            <person name="Wu L."/>
            <person name="Ma J."/>
        </authorList>
    </citation>
    <scope>NUCLEOTIDE SEQUENCE [LARGE SCALE GENOMIC DNA]</scope>
    <source>
        <strain evidence="3">CCUG 64793</strain>
    </source>
</reference>
<proteinExistence type="predicted"/>
<protein>
    <submittedName>
        <fullName evidence="2">DUF4197 domain-containing protein</fullName>
    </submittedName>
</protein>
<feature type="signal peptide" evidence="1">
    <location>
        <begin position="1"/>
        <end position="17"/>
    </location>
</feature>
<dbReference type="Proteomes" id="UP001597131">
    <property type="component" value="Unassembled WGS sequence"/>
</dbReference>
<dbReference type="EMBL" id="JBHTLI010000001">
    <property type="protein sequence ID" value="MFD1095165.1"/>
    <property type="molecule type" value="Genomic_DNA"/>
</dbReference>
<feature type="chain" id="PRO_5045103908" evidence="1">
    <location>
        <begin position="18"/>
        <end position="236"/>
    </location>
</feature>
<keyword evidence="1" id="KW-0732">Signal</keyword>
<name>A0ABW3NR21_9FLAO</name>
<dbReference type="PROSITE" id="PS51257">
    <property type="entry name" value="PROKAR_LIPOPROTEIN"/>
    <property type="match status" value="1"/>
</dbReference>
<sequence length="236" mass="26269">MKKILLLSVLIFFTSCAELQDIASQLPQNGYGVTNAEIASGLRQALDFGIDKQVSKLTQENGFYNNELVRITLPPELQKVDKTLRDVGLGSLADEGLKVLNRAAEEGVKEATPIFVDAVKEITFADARNILMGPNDAATTYLNNKTEDELYAKFNPVITRSLEKVGANRVWSNIIERYNQLPLTSDVNPDLPDYVTNEALDGVFTMIAIEENQIREDISSRTTDLLKRVFSLQDRG</sequence>
<evidence type="ECO:0000313" key="3">
    <source>
        <dbReference type="Proteomes" id="UP001597131"/>
    </source>
</evidence>
<dbReference type="RefSeq" id="WP_380743670.1">
    <property type="nucleotide sequence ID" value="NZ_JBHTLI010000001.1"/>
</dbReference>
<evidence type="ECO:0000313" key="2">
    <source>
        <dbReference type="EMBL" id="MFD1095165.1"/>
    </source>
</evidence>
<dbReference type="Pfam" id="PF13852">
    <property type="entry name" value="DUF4197"/>
    <property type="match status" value="1"/>
</dbReference>
<organism evidence="2 3">
    <name type="scientific">Salegentibacter chungangensis</name>
    <dbReference type="NCBI Taxonomy" id="1335724"/>
    <lineage>
        <taxon>Bacteria</taxon>
        <taxon>Pseudomonadati</taxon>
        <taxon>Bacteroidota</taxon>
        <taxon>Flavobacteriia</taxon>
        <taxon>Flavobacteriales</taxon>
        <taxon>Flavobacteriaceae</taxon>
        <taxon>Salegentibacter</taxon>
    </lineage>
</organism>
<evidence type="ECO:0000256" key="1">
    <source>
        <dbReference type="SAM" id="SignalP"/>
    </source>
</evidence>
<accession>A0ABW3NR21</accession>
<dbReference type="InterPro" id="IPR025245">
    <property type="entry name" value="DUF4197"/>
</dbReference>
<gene>
    <name evidence="2" type="ORF">ACFQ3Q_05345</name>
</gene>